<dbReference type="EMBL" id="ONZQ02000010">
    <property type="protein sequence ID" value="SPO04318.1"/>
    <property type="molecule type" value="Genomic_DNA"/>
</dbReference>
<evidence type="ECO:0000256" key="1">
    <source>
        <dbReference type="SAM" id="MobiDB-lite"/>
    </source>
</evidence>
<comment type="caution">
    <text evidence="2">The sequence shown here is derived from an EMBL/GenBank/DDBJ whole genome shotgun (WGS) entry which is preliminary data.</text>
</comment>
<evidence type="ECO:0000313" key="2">
    <source>
        <dbReference type="EMBL" id="SPO04318.1"/>
    </source>
</evidence>
<feature type="region of interest" description="Disordered" evidence="1">
    <location>
        <begin position="1"/>
        <end position="50"/>
    </location>
</feature>
<gene>
    <name evidence="2" type="ORF">DNG_07002</name>
</gene>
<protein>
    <submittedName>
        <fullName evidence="2">Uncharacterized protein</fullName>
    </submittedName>
</protein>
<name>A0AAE8SX25_9PEZI</name>
<keyword evidence="3" id="KW-1185">Reference proteome</keyword>
<evidence type="ECO:0000313" key="3">
    <source>
        <dbReference type="Proteomes" id="UP001187682"/>
    </source>
</evidence>
<organism evidence="2 3">
    <name type="scientific">Cephalotrichum gorgonifer</name>
    <dbReference type="NCBI Taxonomy" id="2041049"/>
    <lineage>
        <taxon>Eukaryota</taxon>
        <taxon>Fungi</taxon>
        <taxon>Dikarya</taxon>
        <taxon>Ascomycota</taxon>
        <taxon>Pezizomycotina</taxon>
        <taxon>Sordariomycetes</taxon>
        <taxon>Hypocreomycetidae</taxon>
        <taxon>Microascales</taxon>
        <taxon>Microascaceae</taxon>
        <taxon>Cephalotrichum</taxon>
    </lineage>
</organism>
<feature type="region of interest" description="Disordered" evidence="1">
    <location>
        <begin position="117"/>
        <end position="187"/>
    </location>
</feature>
<proteinExistence type="predicted"/>
<reference evidence="2" key="1">
    <citation type="submission" date="2018-03" db="EMBL/GenBank/DDBJ databases">
        <authorList>
            <person name="Guldener U."/>
        </authorList>
    </citation>
    <scope>NUCLEOTIDE SEQUENCE</scope>
</reference>
<accession>A0AAE8SX25</accession>
<dbReference type="AlphaFoldDB" id="A0AAE8SX25"/>
<dbReference type="Proteomes" id="UP001187682">
    <property type="component" value="Unassembled WGS sequence"/>
</dbReference>
<sequence>MATNGKSEYEEDYFQVTTPPPATPSPKKKRVPAAPSAATGDGAGNESAGAVSNAEARLLIEMLLSSGPAKFNWAAISDKLELPSAGATHVPPSSPNAHCLQVPQDAKRAERLLKRFDLKMSDISGGNTRSPKKNEDGAATPRGKRKTGGDSESPTKRTSRVQASVKNEISAKEEYDDENEAGGGAAI</sequence>